<dbReference type="KEGG" id="osn:115228975"/>
<gene>
    <name evidence="3" type="primary">LOC115228975</name>
</gene>
<feature type="non-terminal residue" evidence="3">
    <location>
        <position position="68"/>
    </location>
</feature>
<dbReference type="Proteomes" id="UP000515154">
    <property type="component" value="Unplaced"/>
</dbReference>
<dbReference type="AlphaFoldDB" id="A0A6P7U301"/>
<accession>A0A6P7U301</accession>
<feature type="domain" description="BAP29/BAP31 transmembrane" evidence="1">
    <location>
        <begin position="1"/>
        <end position="37"/>
    </location>
</feature>
<protein>
    <submittedName>
        <fullName evidence="3">B-cell receptor-associated protein 31-like</fullName>
    </submittedName>
</protein>
<dbReference type="RefSeq" id="XP_029655276.2">
    <property type="nucleotide sequence ID" value="XM_029799416.2"/>
</dbReference>
<dbReference type="InterPro" id="IPR040463">
    <property type="entry name" value="BAP29/BAP31_N"/>
</dbReference>
<evidence type="ECO:0000313" key="3">
    <source>
        <dbReference type="RefSeq" id="XP_029655276.2"/>
    </source>
</evidence>
<dbReference type="Pfam" id="PF05529">
    <property type="entry name" value="Bap31"/>
    <property type="match status" value="1"/>
</dbReference>
<reference evidence="3" key="1">
    <citation type="submission" date="2025-08" db="UniProtKB">
        <authorList>
            <consortium name="RefSeq"/>
        </authorList>
    </citation>
    <scope>IDENTIFICATION</scope>
</reference>
<evidence type="ECO:0000259" key="1">
    <source>
        <dbReference type="Pfam" id="PF05529"/>
    </source>
</evidence>
<name>A0A6P7U301_9MOLL</name>
<keyword evidence="2" id="KW-1185">Reference proteome</keyword>
<organism evidence="2 3">
    <name type="scientific">Octopus sinensis</name>
    <name type="common">East Asian common octopus</name>
    <dbReference type="NCBI Taxonomy" id="2607531"/>
    <lineage>
        <taxon>Eukaryota</taxon>
        <taxon>Metazoa</taxon>
        <taxon>Spiralia</taxon>
        <taxon>Lophotrochozoa</taxon>
        <taxon>Mollusca</taxon>
        <taxon>Cephalopoda</taxon>
        <taxon>Coleoidea</taxon>
        <taxon>Octopodiformes</taxon>
        <taxon>Octopoda</taxon>
        <taxon>Incirrata</taxon>
        <taxon>Octopodidae</taxon>
        <taxon>Octopus</taxon>
    </lineage>
</organism>
<evidence type="ECO:0000313" key="2">
    <source>
        <dbReference type="Proteomes" id="UP000515154"/>
    </source>
</evidence>
<proteinExistence type="predicted"/>
<sequence>MKLFRAQRNLYILFFSMFLLWFILSQYTTMSINHEALINQAKNASEFAANLLCDEADKENRSGNELEI</sequence>